<dbReference type="PANTHER" id="PTHR23507:SF1">
    <property type="entry name" value="FI18259P1-RELATED"/>
    <property type="match status" value="1"/>
</dbReference>
<evidence type="ECO:0000313" key="7">
    <source>
        <dbReference type="Proteomes" id="UP000002428"/>
    </source>
</evidence>
<reference evidence="6 7" key="1">
    <citation type="journal article" date="2004" name="Nature">
        <title>Genome evolution in yeasts.</title>
        <authorList>
            <consortium name="Genolevures"/>
            <person name="Dujon B."/>
            <person name="Sherman D."/>
            <person name="Fischer G."/>
            <person name="Durrens P."/>
            <person name="Casaregola S."/>
            <person name="Lafontaine I."/>
            <person name="de Montigny J."/>
            <person name="Marck C."/>
            <person name="Neuveglise C."/>
            <person name="Talla E."/>
            <person name="Goffard N."/>
            <person name="Frangeul L."/>
            <person name="Aigle M."/>
            <person name="Anthouard V."/>
            <person name="Babour A."/>
            <person name="Barbe V."/>
            <person name="Barnay S."/>
            <person name="Blanchin S."/>
            <person name="Beckerich J.M."/>
            <person name="Beyne E."/>
            <person name="Bleykasten C."/>
            <person name="Boisrame A."/>
            <person name="Boyer J."/>
            <person name="Cattolico L."/>
            <person name="Confanioleri F."/>
            <person name="de Daruvar A."/>
            <person name="Despons L."/>
            <person name="Fabre E."/>
            <person name="Fairhead C."/>
            <person name="Ferry-Dumazet H."/>
            <person name="Groppi A."/>
            <person name="Hantraye F."/>
            <person name="Hennequin C."/>
            <person name="Jauniaux N."/>
            <person name="Joyet P."/>
            <person name="Kachouri R."/>
            <person name="Kerrest A."/>
            <person name="Koszul R."/>
            <person name="Lemaire M."/>
            <person name="Lesur I."/>
            <person name="Ma L."/>
            <person name="Muller H."/>
            <person name="Nicaud J.M."/>
            <person name="Nikolski M."/>
            <person name="Oztas S."/>
            <person name="Ozier-Kalogeropoulos O."/>
            <person name="Pellenz S."/>
            <person name="Potier S."/>
            <person name="Richard G.F."/>
            <person name="Straub M.L."/>
            <person name="Suleau A."/>
            <person name="Swennene D."/>
            <person name="Tekaia F."/>
            <person name="Wesolowski-Louvel M."/>
            <person name="Westhof E."/>
            <person name="Wirth B."/>
            <person name="Zeniou-Meyer M."/>
            <person name="Zivanovic I."/>
            <person name="Bolotin-Fukuhara M."/>
            <person name="Thierry A."/>
            <person name="Bouchier C."/>
            <person name="Caudron B."/>
            <person name="Scarpelli C."/>
            <person name="Gaillardin C."/>
            <person name="Weissenbach J."/>
            <person name="Wincker P."/>
            <person name="Souciet J.L."/>
        </authorList>
    </citation>
    <scope>NUCLEOTIDE SEQUENCE [LARGE SCALE GENOMIC DNA]</scope>
    <source>
        <strain evidence="7">ATCC 2001 / BCRC 20586 / JCM 3761 / NBRC 0622 / NRRL Y-65 / CBS 138</strain>
    </source>
</reference>
<feature type="transmembrane region" description="Helical" evidence="5">
    <location>
        <begin position="123"/>
        <end position="140"/>
    </location>
</feature>
<dbReference type="STRING" id="284593.Q6FJ82"/>
<feature type="transmembrane region" description="Helical" evidence="5">
    <location>
        <begin position="431"/>
        <end position="449"/>
    </location>
</feature>
<dbReference type="InParanoid" id="Q6FJ82"/>
<feature type="transmembrane region" description="Helical" evidence="5">
    <location>
        <begin position="180"/>
        <end position="203"/>
    </location>
</feature>
<comment type="subcellular location">
    <subcellularLocation>
        <location evidence="1">Membrane</location>
        <topology evidence="1">Multi-pass membrane protein</topology>
    </subcellularLocation>
</comment>
<keyword evidence="7" id="KW-1185">Reference proteome</keyword>
<dbReference type="SUPFAM" id="SSF103473">
    <property type="entry name" value="MFS general substrate transporter"/>
    <property type="match status" value="1"/>
</dbReference>
<dbReference type="KEGG" id="cgr:2891271"/>
<feature type="transmembrane region" description="Helical" evidence="5">
    <location>
        <begin position="495"/>
        <end position="517"/>
    </location>
</feature>
<feature type="transmembrane region" description="Helical" evidence="5">
    <location>
        <begin position="352"/>
        <end position="376"/>
    </location>
</feature>
<dbReference type="Proteomes" id="UP000002428">
    <property type="component" value="Chromosome M"/>
</dbReference>
<dbReference type="eggNOG" id="KOG2816">
    <property type="taxonomic scope" value="Eukaryota"/>
</dbReference>
<feature type="transmembrane region" description="Helical" evidence="5">
    <location>
        <begin position="523"/>
        <end position="542"/>
    </location>
</feature>
<evidence type="ECO:0000256" key="2">
    <source>
        <dbReference type="ARBA" id="ARBA00022692"/>
    </source>
</evidence>
<dbReference type="PANTHER" id="PTHR23507">
    <property type="entry name" value="ZGC:174356"/>
    <property type="match status" value="1"/>
</dbReference>
<dbReference type="Gene3D" id="1.20.1250.20">
    <property type="entry name" value="MFS general substrate transporter like domains"/>
    <property type="match status" value="1"/>
</dbReference>
<feature type="transmembrane region" description="Helical" evidence="5">
    <location>
        <begin position="224"/>
        <end position="246"/>
    </location>
</feature>
<evidence type="ECO:0000256" key="5">
    <source>
        <dbReference type="SAM" id="Phobius"/>
    </source>
</evidence>
<name>Q6FJ82_CANGA</name>
<feature type="transmembrane region" description="Helical" evidence="5">
    <location>
        <begin position="388"/>
        <end position="411"/>
    </location>
</feature>
<accession>Q6FJ82</accession>
<dbReference type="HOGENOM" id="CLU_017517_2_1_1"/>
<evidence type="ECO:0000256" key="1">
    <source>
        <dbReference type="ARBA" id="ARBA00004141"/>
    </source>
</evidence>
<dbReference type="OMA" id="YNWKSVE"/>
<evidence type="ECO:0000256" key="3">
    <source>
        <dbReference type="ARBA" id="ARBA00022989"/>
    </source>
</evidence>
<dbReference type="GO" id="GO:0022857">
    <property type="term" value="F:transmembrane transporter activity"/>
    <property type="evidence" value="ECO:0007669"/>
    <property type="project" value="InterPro"/>
</dbReference>
<keyword evidence="2 5" id="KW-0812">Transmembrane</keyword>
<feature type="transmembrane region" description="Helical" evidence="5">
    <location>
        <begin position="152"/>
        <end position="174"/>
    </location>
</feature>
<dbReference type="GO" id="GO:0016020">
    <property type="term" value="C:membrane"/>
    <property type="evidence" value="ECO:0007669"/>
    <property type="project" value="UniProtKB-SubCell"/>
</dbReference>
<evidence type="ECO:0008006" key="8">
    <source>
        <dbReference type="Google" id="ProtNLM"/>
    </source>
</evidence>
<proteinExistence type="predicted"/>
<evidence type="ECO:0000313" key="6">
    <source>
        <dbReference type="EMBL" id="CAG62688.1"/>
    </source>
</evidence>
<gene>
    <name evidence="6" type="ordered locus">CAGL0M08426g</name>
</gene>
<keyword evidence="4 5" id="KW-0472">Membrane</keyword>
<keyword evidence="3 5" id="KW-1133">Transmembrane helix</keyword>
<dbReference type="FunCoup" id="Q6FJ82">
    <property type="interactions" value="106"/>
</dbReference>
<feature type="transmembrane region" description="Helical" evidence="5">
    <location>
        <begin position="455"/>
        <end position="474"/>
    </location>
</feature>
<dbReference type="EMBL" id="CR380959">
    <property type="protein sequence ID" value="CAG62688.1"/>
    <property type="molecule type" value="Genomic_DNA"/>
</dbReference>
<dbReference type="AlphaFoldDB" id="Q6FJ82"/>
<dbReference type="InterPro" id="IPR036259">
    <property type="entry name" value="MFS_trans_sf"/>
</dbReference>
<sequence>MQLGASHSDEEIDESHYTNREGTVEAALLESFFDESHPMPVSAELKRIQENQARHIHLPWYQKPSTFLICLLIMLIALAETLYMTPIIIITKDKVCESISNGQIKGEETICDPIKVQTILSEISSMTIIISGVISTFMAGKMGELSDRFGRVHVFIYIGLIRLLGNAAHVYALWPSTTYYKWFIILAGSLNSFSGGMYAIIANANSYLSDIVEPENRSVSFGKVTSALFATMGVGFLLASNIVTLFHGNNFAPIYFAISCSSLFILLCLFFIKETRHEDSLRDSQEAFGRRMDKHFERLMADIESAERPGLAGKIYLYGHYYTNQALHLLSPLKTLWIPRDSNGSLRGRHTVILLLVIDIAYVCSTTACMPPLILLTTYKYNWQTVEIGYFVSFSGISKAVVLLLLSPYIVAWLKKIYTACTDKVDNIDMICIRISMVAIVFGISAIIFKTESESSVIGFALFQAFSAFLSPTIQSTVIKYCPKDRTGQCFGGMALVRSLTMLVFPPLLLKIYGATVAGSPEVFLWIPMIASIISVVLSLMIKTH</sequence>
<organism evidence="6 7">
    <name type="scientific">Candida glabrata (strain ATCC 2001 / BCRC 20586 / JCM 3761 / NBRC 0622 / NRRL Y-65 / CBS 138)</name>
    <name type="common">Yeast</name>
    <name type="synonym">Nakaseomyces glabratus</name>
    <dbReference type="NCBI Taxonomy" id="284593"/>
    <lineage>
        <taxon>Eukaryota</taxon>
        <taxon>Fungi</taxon>
        <taxon>Dikarya</taxon>
        <taxon>Ascomycota</taxon>
        <taxon>Saccharomycotina</taxon>
        <taxon>Saccharomycetes</taxon>
        <taxon>Saccharomycetales</taxon>
        <taxon>Saccharomycetaceae</taxon>
        <taxon>Nakaseomyces</taxon>
    </lineage>
</organism>
<dbReference type="InterPro" id="IPR011701">
    <property type="entry name" value="MFS"/>
</dbReference>
<protein>
    <recommendedName>
        <fullName evidence="8">Major facilitator superfamily (MFS) profile domain-containing protein</fullName>
    </recommendedName>
</protein>
<feature type="transmembrane region" description="Helical" evidence="5">
    <location>
        <begin position="252"/>
        <end position="272"/>
    </location>
</feature>
<feature type="transmembrane region" description="Helical" evidence="5">
    <location>
        <begin position="67"/>
        <end position="90"/>
    </location>
</feature>
<evidence type="ECO:0000256" key="4">
    <source>
        <dbReference type="ARBA" id="ARBA00023136"/>
    </source>
</evidence>
<dbReference type="Pfam" id="PF07690">
    <property type="entry name" value="MFS_1"/>
    <property type="match status" value="1"/>
</dbReference>